<comment type="caution">
    <text evidence="1">The sequence shown here is derived from an EMBL/GenBank/DDBJ whole genome shotgun (WGS) entry which is preliminary data.</text>
</comment>
<dbReference type="RefSeq" id="WP_099863940.1">
    <property type="nucleotide sequence ID" value="NZ_PEOG01000093.1"/>
</dbReference>
<dbReference type="OrthoDB" id="9153758at2"/>
<gene>
    <name evidence="1" type="ORF">CS062_22745</name>
</gene>
<sequence length="86" mass="9459">MNEQLEQTVFGDLANLEKSLAEDATGDRARAMLSYFADVARSSEGLLQTAAAAERQLISQLIEAFNAAQRIVRHIWETLHNASLAV</sequence>
<accession>A0A2G9C3B0</accession>
<organism evidence="1 2">
    <name type="scientific">Roseateles chitinivorans</name>
    <dbReference type="NCBI Taxonomy" id="2917965"/>
    <lineage>
        <taxon>Bacteria</taxon>
        <taxon>Pseudomonadati</taxon>
        <taxon>Pseudomonadota</taxon>
        <taxon>Betaproteobacteria</taxon>
        <taxon>Burkholderiales</taxon>
        <taxon>Sphaerotilaceae</taxon>
        <taxon>Roseateles</taxon>
    </lineage>
</organism>
<protein>
    <submittedName>
        <fullName evidence="1">Uncharacterized protein</fullName>
    </submittedName>
</protein>
<proteinExistence type="predicted"/>
<dbReference type="AlphaFoldDB" id="A0A2G9C3B0"/>
<dbReference type="EMBL" id="PEOG01000093">
    <property type="protein sequence ID" value="PIM50877.1"/>
    <property type="molecule type" value="Genomic_DNA"/>
</dbReference>
<keyword evidence="2" id="KW-1185">Reference proteome</keyword>
<dbReference type="Proteomes" id="UP000231501">
    <property type="component" value="Unassembled WGS sequence"/>
</dbReference>
<reference evidence="1 2" key="1">
    <citation type="submission" date="2017-11" db="EMBL/GenBank/DDBJ databases">
        <title>Draft genome sequence of Mitsuaria sp. HWN-4.</title>
        <authorList>
            <person name="Gundlapally S.R."/>
        </authorList>
    </citation>
    <scope>NUCLEOTIDE SEQUENCE [LARGE SCALE GENOMIC DNA]</scope>
    <source>
        <strain evidence="1 2">HWN-4</strain>
    </source>
</reference>
<evidence type="ECO:0000313" key="1">
    <source>
        <dbReference type="EMBL" id="PIM50877.1"/>
    </source>
</evidence>
<name>A0A2G9C3B0_9BURK</name>
<evidence type="ECO:0000313" key="2">
    <source>
        <dbReference type="Proteomes" id="UP000231501"/>
    </source>
</evidence>